<evidence type="ECO:0000256" key="1">
    <source>
        <dbReference type="SAM" id="MobiDB-lite"/>
    </source>
</evidence>
<gene>
    <name evidence="2" type="ORF">WN944_023796</name>
</gene>
<organism evidence="2 3">
    <name type="scientific">Citrus x changshan-huyou</name>
    <dbReference type="NCBI Taxonomy" id="2935761"/>
    <lineage>
        <taxon>Eukaryota</taxon>
        <taxon>Viridiplantae</taxon>
        <taxon>Streptophyta</taxon>
        <taxon>Embryophyta</taxon>
        <taxon>Tracheophyta</taxon>
        <taxon>Spermatophyta</taxon>
        <taxon>Magnoliopsida</taxon>
        <taxon>eudicotyledons</taxon>
        <taxon>Gunneridae</taxon>
        <taxon>Pentapetalae</taxon>
        <taxon>rosids</taxon>
        <taxon>malvids</taxon>
        <taxon>Sapindales</taxon>
        <taxon>Rutaceae</taxon>
        <taxon>Aurantioideae</taxon>
        <taxon>Citrus</taxon>
    </lineage>
</organism>
<evidence type="ECO:0000313" key="3">
    <source>
        <dbReference type="Proteomes" id="UP001428341"/>
    </source>
</evidence>
<dbReference type="Proteomes" id="UP001428341">
    <property type="component" value="Unassembled WGS sequence"/>
</dbReference>
<feature type="region of interest" description="Disordered" evidence="1">
    <location>
        <begin position="101"/>
        <end position="158"/>
    </location>
</feature>
<dbReference type="AlphaFoldDB" id="A0AAP0QA21"/>
<reference evidence="2 3" key="1">
    <citation type="submission" date="2024-05" db="EMBL/GenBank/DDBJ databases">
        <title>Haplotype-resolved chromosome-level genome assembly of Huyou (Citrus changshanensis).</title>
        <authorList>
            <person name="Miao C."/>
            <person name="Chen W."/>
            <person name="Wu Y."/>
            <person name="Wang L."/>
            <person name="Zhao S."/>
            <person name="Grierson D."/>
            <person name="Xu C."/>
            <person name="Chen K."/>
        </authorList>
    </citation>
    <scope>NUCLEOTIDE SEQUENCE [LARGE SCALE GENOMIC DNA]</scope>
    <source>
        <strain evidence="2">01-14</strain>
        <tissue evidence="2">Leaf</tissue>
    </source>
</reference>
<evidence type="ECO:0000313" key="2">
    <source>
        <dbReference type="EMBL" id="KAK9180663.1"/>
    </source>
</evidence>
<sequence>MEDRDGGTHVDLNDQAVDITNLCAVYSSGPRGINIAEVSMRDPDRLHKPQHAEPLEWNNVNNNAFQVLMERFISFFDQNKKSFQTLEQRLENIENILEELASKYHGESTKQPAAPDPPSNLKSQNPTSPDGKKMSNTEGKMILVSDDDSVDHRVKASL</sequence>
<accession>A0AAP0QA21</accession>
<dbReference type="EMBL" id="JBCGBO010000024">
    <property type="protein sequence ID" value="KAK9180663.1"/>
    <property type="molecule type" value="Genomic_DNA"/>
</dbReference>
<comment type="caution">
    <text evidence="2">The sequence shown here is derived from an EMBL/GenBank/DDBJ whole genome shotgun (WGS) entry which is preliminary data.</text>
</comment>
<name>A0AAP0QA21_9ROSI</name>
<proteinExistence type="predicted"/>
<protein>
    <submittedName>
        <fullName evidence="2">Uncharacterized protein</fullName>
    </submittedName>
</protein>
<keyword evidence="3" id="KW-1185">Reference proteome</keyword>
<feature type="compositionally biased region" description="Polar residues" evidence="1">
    <location>
        <begin position="120"/>
        <end position="129"/>
    </location>
</feature>